<name>M6VDM7_9LEPT</name>
<dbReference type="InterPro" id="IPR001623">
    <property type="entry name" value="DnaJ_domain"/>
</dbReference>
<dbReference type="Proteomes" id="UP000012112">
    <property type="component" value="Unassembled WGS sequence"/>
</dbReference>
<gene>
    <name evidence="2" type="ORF">LEP1GSC172_1448</name>
</gene>
<dbReference type="InterPro" id="IPR036869">
    <property type="entry name" value="J_dom_sf"/>
</dbReference>
<feature type="domain" description="J" evidence="1">
    <location>
        <begin position="4"/>
        <end position="84"/>
    </location>
</feature>
<comment type="caution">
    <text evidence="2">The sequence shown here is derived from an EMBL/GenBank/DDBJ whole genome shotgun (WGS) entry which is preliminary data.</text>
</comment>
<evidence type="ECO:0000259" key="1">
    <source>
        <dbReference type="PROSITE" id="PS50076"/>
    </source>
</evidence>
<dbReference type="STRING" id="28182.GCA_001568325_03822"/>
<organism evidence="2 3">
    <name type="scientific">Leptospira noguchii</name>
    <dbReference type="NCBI Taxonomy" id="28182"/>
    <lineage>
        <taxon>Bacteria</taxon>
        <taxon>Pseudomonadati</taxon>
        <taxon>Spirochaetota</taxon>
        <taxon>Spirochaetia</taxon>
        <taxon>Leptospirales</taxon>
        <taxon>Leptospiraceae</taxon>
        <taxon>Leptospira</taxon>
    </lineage>
</organism>
<dbReference type="Gene3D" id="1.10.287.110">
    <property type="entry name" value="DnaJ domain"/>
    <property type="match status" value="1"/>
</dbReference>
<dbReference type="OrthoDB" id="9779889at2"/>
<dbReference type="SUPFAM" id="SSF46565">
    <property type="entry name" value="Chaperone J-domain"/>
    <property type="match status" value="1"/>
</dbReference>
<proteinExistence type="predicted"/>
<reference evidence="2 3" key="1">
    <citation type="submission" date="2013-01" db="EMBL/GenBank/DDBJ databases">
        <authorList>
            <person name="Harkins D.M."/>
            <person name="Durkin A.S."/>
            <person name="Brinkac L.M."/>
            <person name="Haft D.H."/>
            <person name="Selengut J.D."/>
            <person name="Sanka R."/>
            <person name="DePew J."/>
            <person name="Purushe J."/>
            <person name="Matthias M.A."/>
            <person name="Vinetz J.M."/>
            <person name="Sutton G.G."/>
            <person name="Nierman W.C."/>
            <person name="Fouts D.E."/>
        </authorList>
    </citation>
    <scope>NUCLEOTIDE SEQUENCE [LARGE SCALE GENOMIC DNA]</scope>
    <source>
        <strain evidence="2 3">HAI1536</strain>
    </source>
</reference>
<evidence type="ECO:0000313" key="2">
    <source>
        <dbReference type="EMBL" id="EMO55547.1"/>
    </source>
</evidence>
<dbReference type="PROSITE" id="PS50076">
    <property type="entry name" value="DNAJ_2"/>
    <property type="match status" value="1"/>
</dbReference>
<dbReference type="AlphaFoldDB" id="M6VDM7"/>
<evidence type="ECO:0000313" key="3">
    <source>
        <dbReference type="Proteomes" id="UP000012112"/>
    </source>
</evidence>
<sequence length="160" mass="19161">MLERALEFFGLEPGFNEEDLKERFYFLSKKYHPDTGEFSNDSLFKELIEYRDVLQSYLVQKTFQKSNVSPGPKNSNQEDYNIYKNAREIYDFAIHEYYKITEGNPIFLKGNENFALRKLRQSLEISKSKFEELIVLYPQSIWVADSKRTLEKIEIWFKEP</sequence>
<accession>M6VDM7</accession>
<dbReference type="RefSeq" id="WP_002176749.1">
    <property type="nucleotide sequence ID" value="NZ_AKWD02000007.1"/>
</dbReference>
<dbReference type="CDD" id="cd06257">
    <property type="entry name" value="DnaJ"/>
    <property type="match status" value="1"/>
</dbReference>
<protein>
    <submittedName>
        <fullName evidence="2">DnaJ domain protein</fullName>
    </submittedName>
</protein>
<dbReference type="EMBL" id="AKWD02000007">
    <property type="protein sequence ID" value="EMO55547.1"/>
    <property type="molecule type" value="Genomic_DNA"/>
</dbReference>